<accession>A0AAP0IYL6</accession>
<protein>
    <recommendedName>
        <fullName evidence="8">Pentatricopeptide repeat-containing protein</fullName>
    </recommendedName>
</protein>
<evidence type="ECO:0000256" key="3">
    <source>
        <dbReference type="PROSITE-ProRule" id="PRU00708"/>
    </source>
</evidence>
<dbReference type="FunFam" id="1.25.40.10:FF:000554">
    <property type="entry name" value="Pentatricopeptide repeat-containing protein At2g41720"/>
    <property type="match status" value="1"/>
</dbReference>
<evidence type="ECO:0000256" key="4">
    <source>
        <dbReference type="SAM" id="MobiDB-lite"/>
    </source>
</evidence>
<comment type="similarity">
    <text evidence="1">Belongs to the PPR family. P subfamily.</text>
</comment>
<feature type="region of interest" description="Disordered" evidence="4">
    <location>
        <begin position="1"/>
        <end position="28"/>
    </location>
</feature>
<keyword evidence="5" id="KW-0812">Transmembrane</keyword>
<dbReference type="InterPro" id="IPR011990">
    <property type="entry name" value="TPR-like_helical_dom_sf"/>
</dbReference>
<name>A0AAP0IYL6_9MAGN</name>
<feature type="transmembrane region" description="Helical" evidence="5">
    <location>
        <begin position="814"/>
        <end position="832"/>
    </location>
</feature>
<feature type="repeat" description="PPR" evidence="3">
    <location>
        <begin position="195"/>
        <end position="229"/>
    </location>
</feature>
<feature type="repeat" description="PPR" evidence="3">
    <location>
        <begin position="230"/>
        <end position="264"/>
    </location>
</feature>
<dbReference type="FunFam" id="1.25.40.10:FF:003312">
    <property type="entry name" value="Predicted protein"/>
    <property type="match status" value="1"/>
</dbReference>
<dbReference type="PANTHER" id="PTHR47939">
    <property type="entry name" value="MEMBRANE-ASSOCIATED SALT-INDUCIBLE PROTEIN-LIKE"/>
    <property type="match status" value="1"/>
</dbReference>
<keyword evidence="5" id="KW-1133">Transmembrane helix</keyword>
<reference evidence="6 7" key="1">
    <citation type="submission" date="2024-01" db="EMBL/GenBank/DDBJ databases">
        <title>Genome assemblies of Stephania.</title>
        <authorList>
            <person name="Yang L."/>
        </authorList>
    </citation>
    <scope>NUCLEOTIDE SEQUENCE [LARGE SCALE GENOMIC DNA]</scope>
    <source>
        <strain evidence="6">QJT</strain>
        <tissue evidence="6">Leaf</tissue>
    </source>
</reference>
<organism evidence="6 7">
    <name type="scientific">Stephania japonica</name>
    <dbReference type="NCBI Taxonomy" id="461633"/>
    <lineage>
        <taxon>Eukaryota</taxon>
        <taxon>Viridiplantae</taxon>
        <taxon>Streptophyta</taxon>
        <taxon>Embryophyta</taxon>
        <taxon>Tracheophyta</taxon>
        <taxon>Spermatophyta</taxon>
        <taxon>Magnoliopsida</taxon>
        <taxon>Ranunculales</taxon>
        <taxon>Menispermaceae</taxon>
        <taxon>Menispermoideae</taxon>
        <taxon>Cissampelideae</taxon>
        <taxon>Stephania</taxon>
    </lineage>
</organism>
<evidence type="ECO:0000313" key="7">
    <source>
        <dbReference type="Proteomes" id="UP001417504"/>
    </source>
</evidence>
<dbReference type="Pfam" id="PF13041">
    <property type="entry name" value="PPR_2"/>
    <property type="match status" value="5"/>
</dbReference>
<comment type="caution">
    <text evidence="6">The sequence shown here is derived from an EMBL/GenBank/DDBJ whole genome shotgun (WGS) entry which is preliminary data.</text>
</comment>
<dbReference type="InterPro" id="IPR050667">
    <property type="entry name" value="PPR-containing_protein"/>
</dbReference>
<dbReference type="InterPro" id="IPR002885">
    <property type="entry name" value="PPR_rpt"/>
</dbReference>
<evidence type="ECO:0008006" key="8">
    <source>
        <dbReference type="Google" id="ProtNLM"/>
    </source>
</evidence>
<proteinExistence type="inferred from homology"/>
<dbReference type="EMBL" id="JBBNAE010000005">
    <property type="protein sequence ID" value="KAK9123243.1"/>
    <property type="molecule type" value="Genomic_DNA"/>
</dbReference>
<feature type="compositionally biased region" description="Polar residues" evidence="4">
    <location>
        <begin position="13"/>
        <end position="23"/>
    </location>
</feature>
<dbReference type="NCBIfam" id="TIGR00756">
    <property type="entry name" value="PPR"/>
    <property type="match status" value="12"/>
</dbReference>
<sequence length="848" mass="96589">MATQPLLSHEPSHTTLRNPSFPKSKNHRINPAVRTRISCKKRSAEGVWEERKVGFVDYDEGKSGVAVEISGLRKDDLPQRYRLRVHGDRWQRDWAISQVVGKVLELEHWEDVEGVLNRWVGRFARKNFPVLIREITNAGSLEHSVQVFRWMKNQKNYCARTDIYNMMIRLHARHCRTDHARGLFFEMQEWRCKPDAETYNALINAHGRAGQWRWAMNIMDEMLRAAIAPSRSTYNNLINACGSSGHWQEALKVCKKMTENGVGPDLVTHNIVLSAYKNGGQYSKALSYFELMKGTNIRPDTVTFNIVIYCLTKLGEYGKASDIFCLMKDKRSESPPDTVTFTTMIHSYSACGQIENCKAMFDMMLAEGFRPNIVTYNALIGAYASHGMHNEALSVFNKLKSVRIRPDVVSYTSLLNSYGRSRQPEKARQIFEKMKQNSCKPNLVCYNALIDAYGSEGRLAEALEVLREMERNGLQPNVVTICTLLASCGRCGQTVKIESILSAAETRGIELNTVAYNSAISSYMNQGEYGKGLSLYKTMRRKRVKPDSATFNILISGSCKMGRYHGSLKFLDEMRDLKIAPSKEVCSSAICAYTKLAKKWEKAWSLFEDMEANGIQPDTIACSSLMKAFNRGGQPARVIELFLRVQLINVSLASIIGTSLFLLLHTGCISNMTAILQDAARFPFMMADEKVFTLLLSFCKSLNIWETLTKVLCYLEELRPGVQLTKLIWYLYSLFRVGLTAVLLILYIRVLGGRGTHLSFSTSAILLKWYISWERARSYISLSVLARFHLNNAFYKNLTLCVHRRDCTRKKSNIVVRYMINVTWMFSVYVVIETSTIERCISFDFRAT</sequence>
<dbReference type="Pfam" id="PF01535">
    <property type="entry name" value="PPR"/>
    <property type="match status" value="1"/>
</dbReference>
<keyword evidence="7" id="KW-1185">Reference proteome</keyword>
<dbReference type="Gene3D" id="1.25.40.10">
    <property type="entry name" value="Tetratricopeptide repeat domain"/>
    <property type="match status" value="5"/>
</dbReference>
<feature type="repeat" description="PPR" evidence="3">
    <location>
        <begin position="160"/>
        <end position="194"/>
    </location>
</feature>
<feature type="repeat" description="PPR" evidence="3">
    <location>
        <begin position="407"/>
        <end position="441"/>
    </location>
</feature>
<keyword evidence="5" id="KW-0472">Membrane</keyword>
<feature type="repeat" description="PPR" evidence="3">
    <location>
        <begin position="372"/>
        <end position="406"/>
    </location>
</feature>
<keyword evidence="2" id="KW-0677">Repeat</keyword>
<dbReference type="Proteomes" id="UP001417504">
    <property type="component" value="Unassembled WGS sequence"/>
</dbReference>
<feature type="repeat" description="PPR" evidence="3">
    <location>
        <begin position="337"/>
        <end position="371"/>
    </location>
</feature>
<feature type="repeat" description="PPR" evidence="3">
    <location>
        <begin position="265"/>
        <end position="299"/>
    </location>
</feature>
<evidence type="ECO:0000256" key="1">
    <source>
        <dbReference type="ARBA" id="ARBA00007626"/>
    </source>
</evidence>
<feature type="repeat" description="PPR" evidence="3">
    <location>
        <begin position="582"/>
        <end position="617"/>
    </location>
</feature>
<feature type="repeat" description="PPR" evidence="3">
    <location>
        <begin position="442"/>
        <end position="476"/>
    </location>
</feature>
<feature type="repeat" description="PPR" evidence="3">
    <location>
        <begin position="300"/>
        <end position="334"/>
    </location>
</feature>
<dbReference type="Pfam" id="PF13812">
    <property type="entry name" value="PPR_3"/>
    <property type="match status" value="2"/>
</dbReference>
<feature type="transmembrane region" description="Helical" evidence="5">
    <location>
        <begin position="727"/>
        <end position="748"/>
    </location>
</feature>
<feature type="repeat" description="PPR" evidence="3">
    <location>
        <begin position="547"/>
        <end position="581"/>
    </location>
</feature>
<evidence type="ECO:0000256" key="2">
    <source>
        <dbReference type="ARBA" id="ARBA00022737"/>
    </source>
</evidence>
<dbReference type="SUPFAM" id="SSF81901">
    <property type="entry name" value="HCP-like"/>
    <property type="match status" value="1"/>
</dbReference>
<dbReference type="PROSITE" id="PS51375">
    <property type="entry name" value="PPR"/>
    <property type="match status" value="12"/>
</dbReference>
<feature type="repeat" description="PPR" evidence="3">
    <location>
        <begin position="512"/>
        <end position="546"/>
    </location>
</feature>
<dbReference type="PANTHER" id="PTHR47939:SF5">
    <property type="entry name" value="PENTACOTRIPEPTIDE-REPEAT REGION OF PRORP DOMAIN-CONTAINING PROTEIN"/>
    <property type="match status" value="1"/>
</dbReference>
<evidence type="ECO:0000256" key="5">
    <source>
        <dbReference type="SAM" id="Phobius"/>
    </source>
</evidence>
<evidence type="ECO:0000313" key="6">
    <source>
        <dbReference type="EMBL" id="KAK9123243.1"/>
    </source>
</evidence>
<dbReference type="AlphaFoldDB" id="A0AAP0IYL6"/>
<gene>
    <name evidence="6" type="ORF">Sjap_012845</name>
</gene>